<accession>A0A6P1MFP1</accession>
<gene>
    <name evidence="1" type="ORF">Ami3637_05915</name>
</gene>
<dbReference type="KEGG" id="amic:Ami3637_05915"/>
<dbReference type="AlphaFoldDB" id="A0A6P1MFP1"/>
<reference evidence="1 2" key="1">
    <citation type="submission" date="2020-01" db="EMBL/GenBank/DDBJ databases">
        <title>Genomic analysis of Aminipila sp. CBA3637.</title>
        <authorList>
            <person name="Kim Y.B."/>
            <person name="Roh S.W."/>
        </authorList>
    </citation>
    <scope>NUCLEOTIDE SEQUENCE [LARGE SCALE GENOMIC DNA]</scope>
    <source>
        <strain evidence="1 2">CBA3637</strain>
    </source>
</reference>
<name>A0A6P1MFP1_9FIRM</name>
<evidence type="ECO:0000313" key="1">
    <source>
        <dbReference type="EMBL" id="QHI71993.1"/>
    </source>
</evidence>
<dbReference type="RefSeq" id="WP_162361763.1">
    <property type="nucleotide sequence ID" value="NZ_CP047591.1"/>
</dbReference>
<dbReference type="Pfam" id="PF20116">
    <property type="entry name" value="DUF6506"/>
    <property type="match status" value="2"/>
</dbReference>
<sequence length="181" mass="20518">MLKYAFISEIKGVNPENYYAIYENKKCFHLITGSPDMNTTEELVKRLISEGYTMMEFCGAFNQEKLDKLSMAAGGKATMSYVRYFPEELDKMNKISSLKEYGLIIEGADNLTEVCIKSDSCNIYAYFIKDMEMAIEAAHKLVEKGVCFMELCGWFKEDRTREIIKAIDGSVPVGSVGIQKD</sequence>
<proteinExistence type="predicted"/>
<dbReference type="InterPro" id="IPR045441">
    <property type="entry name" value="DUF6506"/>
</dbReference>
<evidence type="ECO:0000313" key="2">
    <source>
        <dbReference type="Proteomes" id="UP000463883"/>
    </source>
</evidence>
<organism evidence="1 2">
    <name type="scientific">Aminipila terrae</name>
    <dbReference type="NCBI Taxonomy" id="2697030"/>
    <lineage>
        <taxon>Bacteria</taxon>
        <taxon>Bacillati</taxon>
        <taxon>Bacillota</taxon>
        <taxon>Clostridia</taxon>
        <taxon>Peptostreptococcales</taxon>
        <taxon>Anaerovoracaceae</taxon>
        <taxon>Aminipila</taxon>
    </lineage>
</organism>
<keyword evidence="2" id="KW-1185">Reference proteome</keyword>
<dbReference type="EMBL" id="CP047591">
    <property type="protein sequence ID" value="QHI71993.1"/>
    <property type="molecule type" value="Genomic_DNA"/>
</dbReference>
<protein>
    <submittedName>
        <fullName evidence="1">Uncharacterized protein</fullName>
    </submittedName>
</protein>
<dbReference type="Proteomes" id="UP000463883">
    <property type="component" value="Chromosome"/>
</dbReference>